<proteinExistence type="predicted"/>
<name>A0A5P8WJS9_9NOSO</name>
<evidence type="ECO:0000313" key="1">
    <source>
        <dbReference type="EMBL" id="QFS52416.1"/>
    </source>
</evidence>
<organism evidence="1 2">
    <name type="scientific">Nostoc sphaeroides CCNUC1</name>
    <dbReference type="NCBI Taxonomy" id="2653204"/>
    <lineage>
        <taxon>Bacteria</taxon>
        <taxon>Bacillati</taxon>
        <taxon>Cyanobacteriota</taxon>
        <taxon>Cyanophyceae</taxon>
        <taxon>Nostocales</taxon>
        <taxon>Nostocaceae</taxon>
        <taxon>Nostoc</taxon>
    </lineage>
</organism>
<gene>
    <name evidence="1" type="ORF">GXM_09910</name>
</gene>
<keyword evidence="2" id="KW-1185">Reference proteome</keyword>
<dbReference type="EMBL" id="CP045228">
    <property type="protein sequence ID" value="QFS52416.1"/>
    <property type="molecule type" value="Genomic_DNA"/>
</dbReference>
<sequence>MRSSACFLTAIAQNYPPMLVTEVYLLVITHMKKYILSSLIKQDVLREIT</sequence>
<dbReference type="AlphaFoldDB" id="A0A5P8WJS9"/>
<accession>A0A5P8WJS9</accession>
<dbReference type="Proteomes" id="UP000326678">
    <property type="component" value="Chromosome pGXM01"/>
</dbReference>
<dbReference type="KEGG" id="nsh:GXM_09910"/>
<protein>
    <submittedName>
        <fullName evidence="1">Uncharacterized protein</fullName>
    </submittedName>
</protein>
<reference evidence="1 2" key="1">
    <citation type="submission" date="2019-10" db="EMBL/GenBank/DDBJ databases">
        <title>Genomic and transcriptomic insights into the perfect genentic adaptation of a filamentous nitrogen-fixing cyanobacterium to rice fields.</title>
        <authorList>
            <person name="Chen Z."/>
        </authorList>
    </citation>
    <scope>NUCLEOTIDE SEQUENCE [LARGE SCALE GENOMIC DNA]</scope>
    <source>
        <strain evidence="1">CCNUC1</strain>
    </source>
</reference>
<evidence type="ECO:0000313" key="2">
    <source>
        <dbReference type="Proteomes" id="UP000326678"/>
    </source>
</evidence>